<dbReference type="Proteomes" id="UP001165368">
    <property type="component" value="Unassembled WGS sequence"/>
</dbReference>
<dbReference type="CDD" id="cd00531">
    <property type="entry name" value="NTF2_like"/>
    <property type="match status" value="1"/>
</dbReference>
<accession>A0ABS9L8Q0</accession>
<proteinExistence type="predicted"/>
<dbReference type="InterPro" id="IPR037401">
    <property type="entry name" value="SnoaL-like"/>
</dbReference>
<evidence type="ECO:0000259" key="1">
    <source>
        <dbReference type="Pfam" id="PF13577"/>
    </source>
</evidence>
<name>A0ABS9L8Q0_9MICC</name>
<keyword evidence="3" id="KW-1185">Reference proteome</keyword>
<comment type="caution">
    <text evidence="2">The sequence shown here is derived from an EMBL/GenBank/DDBJ whole genome shotgun (WGS) entry which is preliminary data.</text>
</comment>
<reference evidence="2" key="1">
    <citation type="submission" date="2022-01" db="EMBL/GenBank/DDBJ databases">
        <authorList>
            <person name="Jo J.-H."/>
            <person name="Im W.-T."/>
        </authorList>
    </citation>
    <scope>NUCLEOTIDE SEQUENCE</scope>
    <source>
        <strain evidence="2">I2-34</strain>
    </source>
</reference>
<protein>
    <submittedName>
        <fullName evidence="2">Nuclear transport factor 2 family protein</fullName>
    </submittedName>
</protein>
<dbReference type="Gene3D" id="3.10.450.50">
    <property type="match status" value="1"/>
</dbReference>
<dbReference type="RefSeq" id="WP_237821967.1">
    <property type="nucleotide sequence ID" value="NZ_JAKLTQ010000010.1"/>
</dbReference>
<evidence type="ECO:0000313" key="3">
    <source>
        <dbReference type="Proteomes" id="UP001165368"/>
    </source>
</evidence>
<dbReference type="Pfam" id="PF13577">
    <property type="entry name" value="SnoaL_4"/>
    <property type="match status" value="1"/>
</dbReference>
<organism evidence="2 3">
    <name type="scientific">Arthrobacter hankyongi</name>
    <dbReference type="NCBI Taxonomy" id="2904801"/>
    <lineage>
        <taxon>Bacteria</taxon>
        <taxon>Bacillati</taxon>
        <taxon>Actinomycetota</taxon>
        <taxon>Actinomycetes</taxon>
        <taxon>Micrococcales</taxon>
        <taxon>Micrococcaceae</taxon>
        <taxon>Arthrobacter</taxon>
    </lineage>
</organism>
<gene>
    <name evidence="2" type="ORF">LVY72_14190</name>
</gene>
<evidence type="ECO:0000313" key="2">
    <source>
        <dbReference type="EMBL" id="MCG2623049.1"/>
    </source>
</evidence>
<sequence length="142" mass="15773">MAFGAGINTETRTSIEDLVGEFNWRLDHGIPEGFASLFTRDGSFTAAGKTHQGTEQLQCFADNRTAQDKVSRTILGIHRLQLVSADEITGRLDYILFMGPQEGPKPADPAAVGEYIDTYRREDGVWRIAARESRQVFARPKA</sequence>
<dbReference type="SUPFAM" id="SSF54427">
    <property type="entry name" value="NTF2-like"/>
    <property type="match status" value="1"/>
</dbReference>
<dbReference type="InterPro" id="IPR032710">
    <property type="entry name" value="NTF2-like_dom_sf"/>
</dbReference>
<dbReference type="EMBL" id="JAKLTQ010000010">
    <property type="protein sequence ID" value="MCG2623049.1"/>
    <property type="molecule type" value="Genomic_DNA"/>
</dbReference>
<feature type="domain" description="SnoaL-like" evidence="1">
    <location>
        <begin position="10"/>
        <end position="131"/>
    </location>
</feature>